<dbReference type="EMBL" id="CP063169">
    <property type="protein sequence ID" value="QOR72406.1"/>
    <property type="molecule type" value="Genomic_DNA"/>
</dbReference>
<dbReference type="Pfam" id="PF03009">
    <property type="entry name" value="GDPD"/>
    <property type="match status" value="1"/>
</dbReference>
<reference evidence="2 3" key="1">
    <citation type="submission" date="2020-10" db="EMBL/GenBank/DDBJ databases">
        <title>Haloactinobacterium sp. RN3S43, a bacterium isolated from saline soil.</title>
        <authorList>
            <person name="Sun J.-Q."/>
        </authorList>
    </citation>
    <scope>NUCLEOTIDE SEQUENCE [LARGE SCALE GENOMIC DNA]</scope>
    <source>
        <strain evidence="2 3">RN3S43</strain>
    </source>
</reference>
<protein>
    <submittedName>
        <fullName evidence="2">Glycerophosphodiester phosphodiesterase</fullName>
    </submittedName>
</protein>
<gene>
    <name evidence="2" type="ORF">IM660_09380</name>
</gene>
<name>A0A7M1SXU4_9MICO</name>
<dbReference type="Proteomes" id="UP000593758">
    <property type="component" value="Chromosome"/>
</dbReference>
<proteinExistence type="predicted"/>
<keyword evidence="3" id="KW-1185">Reference proteome</keyword>
<organism evidence="2 3">
    <name type="scientific">Ruania alkalisoli</name>
    <dbReference type="NCBI Taxonomy" id="2779775"/>
    <lineage>
        <taxon>Bacteria</taxon>
        <taxon>Bacillati</taxon>
        <taxon>Actinomycetota</taxon>
        <taxon>Actinomycetes</taxon>
        <taxon>Micrococcales</taxon>
        <taxon>Ruaniaceae</taxon>
        <taxon>Ruania</taxon>
    </lineage>
</organism>
<dbReference type="KEGG" id="halt:IM660_09380"/>
<dbReference type="AlphaFoldDB" id="A0A7M1SXU4"/>
<dbReference type="GO" id="GO:0008081">
    <property type="term" value="F:phosphoric diester hydrolase activity"/>
    <property type="evidence" value="ECO:0007669"/>
    <property type="project" value="InterPro"/>
</dbReference>
<dbReference type="RefSeq" id="WP_193499044.1">
    <property type="nucleotide sequence ID" value="NZ_CP063169.1"/>
</dbReference>
<evidence type="ECO:0000259" key="1">
    <source>
        <dbReference type="PROSITE" id="PS51704"/>
    </source>
</evidence>
<dbReference type="SUPFAM" id="SSF51695">
    <property type="entry name" value="PLC-like phosphodiesterases"/>
    <property type="match status" value="1"/>
</dbReference>
<dbReference type="PANTHER" id="PTHR46211">
    <property type="entry name" value="GLYCEROPHOSPHORYL DIESTER PHOSPHODIESTERASE"/>
    <property type="match status" value="1"/>
</dbReference>
<sequence length="236" mass="24398">MSQPGYPGIVGHRGAAAVSAENTLTAFARGEADGADAIELDVHLTANGELAVIHDATVDRTAVAGRTTGAVSALTWAQLQDVELADGERIPSLAQALAAIGVEIHVEIKAPAAAVPATELVRAAGLFDRVVMTSFDIDALRDVRAVAPDVRVGVISAAPTPQARDAVRELGAASLALQVRQLDDRMVEEVHTEGALVCGWPVLTSDDLRAALAAGVDLVTADDPAWCRAALAALRH</sequence>
<dbReference type="PANTHER" id="PTHR46211:SF1">
    <property type="entry name" value="GLYCEROPHOSPHODIESTER PHOSPHODIESTERASE, CYTOPLASMIC"/>
    <property type="match status" value="1"/>
</dbReference>
<dbReference type="InterPro" id="IPR030395">
    <property type="entry name" value="GP_PDE_dom"/>
</dbReference>
<feature type="domain" description="GP-PDE" evidence="1">
    <location>
        <begin position="7"/>
        <end position="231"/>
    </location>
</feature>
<dbReference type="InterPro" id="IPR017946">
    <property type="entry name" value="PLC-like_Pdiesterase_TIM-brl"/>
</dbReference>
<evidence type="ECO:0000313" key="3">
    <source>
        <dbReference type="Proteomes" id="UP000593758"/>
    </source>
</evidence>
<dbReference type="Gene3D" id="3.20.20.190">
    <property type="entry name" value="Phosphatidylinositol (PI) phosphodiesterase"/>
    <property type="match status" value="1"/>
</dbReference>
<accession>A0A7M1SXU4</accession>
<dbReference type="GO" id="GO:0006629">
    <property type="term" value="P:lipid metabolic process"/>
    <property type="evidence" value="ECO:0007669"/>
    <property type="project" value="InterPro"/>
</dbReference>
<dbReference type="PROSITE" id="PS51704">
    <property type="entry name" value="GP_PDE"/>
    <property type="match status" value="1"/>
</dbReference>
<evidence type="ECO:0000313" key="2">
    <source>
        <dbReference type="EMBL" id="QOR72406.1"/>
    </source>
</evidence>